<feature type="signal peptide" evidence="1">
    <location>
        <begin position="1"/>
        <end position="29"/>
    </location>
</feature>
<evidence type="ECO:0000313" key="2">
    <source>
        <dbReference type="EMBL" id="MFC3228742.1"/>
    </source>
</evidence>
<accession>A0ABV7L2A9</accession>
<protein>
    <submittedName>
        <fullName evidence="2">Uncharacterized protein</fullName>
    </submittedName>
</protein>
<comment type="caution">
    <text evidence="2">The sequence shown here is derived from an EMBL/GenBank/DDBJ whole genome shotgun (WGS) entry which is preliminary data.</text>
</comment>
<feature type="chain" id="PRO_5045180112" evidence="1">
    <location>
        <begin position="30"/>
        <end position="128"/>
    </location>
</feature>
<reference evidence="3" key="1">
    <citation type="journal article" date="2019" name="Int. J. Syst. Evol. Microbiol.">
        <title>The Global Catalogue of Microorganisms (GCM) 10K type strain sequencing project: providing services to taxonomists for standard genome sequencing and annotation.</title>
        <authorList>
            <consortium name="The Broad Institute Genomics Platform"/>
            <consortium name="The Broad Institute Genome Sequencing Center for Infectious Disease"/>
            <person name="Wu L."/>
            <person name="Ma J."/>
        </authorList>
    </citation>
    <scope>NUCLEOTIDE SEQUENCE [LARGE SCALE GENOMIC DNA]</scope>
    <source>
        <strain evidence="3">KCTC 42964</strain>
    </source>
</reference>
<organism evidence="2 3">
    <name type="scientific">Marinibaculum pumilum</name>
    <dbReference type="NCBI Taxonomy" id="1766165"/>
    <lineage>
        <taxon>Bacteria</taxon>
        <taxon>Pseudomonadati</taxon>
        <taxon>Pseudomonadota</taxon>
        <taxon>Alphaproteobacteria</taxon>
        <taxon>Rhodospirillales</taxon>
        <taxon>Rhodospirillaceae</taxon>
        <taxon>Marinibaculum</taxon>
    </lineage>
</organism>
<dbReference type="RefSeq" id="WP_379902151.1">
    <property type="nucleotide sequence ID" value="NZ_JBHRTR010000028.1"/>
</dbReference>
<dbReference type="Proteomes" id="UP001595528">
    <property type="component" value="Unassembled WGS sequence"/>
</dbReference>
<evidence type="ECO:0000313" key="3">
    <source>
        <dbReference type="Proteomes" id="UP001595528"/>
    </source>
</evidence>
<sequence>MTFRSCLRLAVLPAAAFAMLLLAMPQDAAAESVTFVLQNSHPNAVEIEFCSQDRDHSWPGGGEAFVMDGAEPVSFPLSCEAGETICYGAWVSGDQETYWGAGPDCAEPCDSCCTVCDGGTTEVMELGE</sequence>
<keyword evidence="1" id="KW-0732">Signal</keyword>
<dbReference type="EMBL" id="JBHRTR010000028">
    <property type="protein sequence ID" value="MFC3228742.1"/>
    <property type="molecule type" value="Genomic_DNA"/>
</dbReference>
<gene>
    <name evidence="2" type="ORF">ACFOGJ_15970</name>
</gene>
<proteinExistence type="predicted"/>
<evidence type="ECO:0000256" key="1">
    <source>
        <dbReference type="SAM" id="SignalP"/>
    </source>
</evidence>
<name>A0ABV7L2A9_9PROT</name>
<keyword evidence="3" id="KW-1185">Reference proteome</keyword>